<dbReference type="PANTHER" id="PTHR23528:SF1">
    <property type="entry name" value="MAJOR FACILITATOR SUPERFAMILY (MFS) PROFILE DOMAIN-CONTAINING PROTEIN"/>
    <property type="match status" value="1"/>
</dbReference>
<evidence type="ECO:0000313" key="8">
    <source>
        <dbReference type="EMBL" id="RIJ08898.1"/>
    </source>
</evidence>
<dbReference type="PROSITE" id="PS00216">
    <property type="entry name" value="SUGAR_TRANSPORT_1"/>
    <property type="match status" value="1"/>
</dbReference>
<feature type="transmembrane region" description="Helical" evidence="6">
    <location>
        <begin position="331"/>
        <end position="350"/>
    </location>
</feature>
<dbReference type="InterPro" id="IPR020846">
    <property type="entry name" value="MFS_dom"/>
</dbReference>
<feature type="transmembrane region" description="Helical" evidence="6">
    <location>
        <begin position="356"/>
        <end position="382"/>
    </location>
</feature>
<dbReference type="CDD" id="cd06174">
    <property type="entry name" value="MFS"/>
    <property type="match status" value="1"/>
</dbReference>
<dbReference type="AlphaFoldDB" id="A0A399PR16"/>
<feature type="region of interest" description="Disordered" evidence="5">
    <location>
        <begin position="1"/>
        <end position="47"/>
    </location>
</feature>
<dbReference type="EMBL" id="CP086345">
    <property type="protein sequence ID" value="UQB05898.1"/>
    <property type="molecule type" value="Genomic_DNA"/>
</dbReference>
<evidence type="ECO:0000313" key="10">
    <source>
        <dbReference type="Proteomes" id="UP000265361"/>
    </source>
</evidence>
<evidence type="ECO:0000259" key="7">
    <source>
        <dbReference type="PROSITE" id="PS50850"/>
    </source>
</evidence>
<comment type="subcellular location">
    <subcellularLocation>
        <location evidence="1">Cell membrane</location>
        <topology evidence="1">Multi-pass membrane protein</topology>
    </subcellularLocation>
</comment>
<feature type="transmembrane region" description="Helical" evidence="6">
    <location>
        <begin position="299"/>
        <end position="319"/>
    </location>
</feature>
<feature type="transmembrane region" description="Helical" evidence="6">
    <location>
        <begin position="182"/>
        <end position="205"/>
    </location>
</feature>
<feature type="transmembrane region" description="Helical" evidence="6">
    <location>
        <begin position="422"/>
        <end position="440"/>
    </location>
</feature>
<protein>
    <submittedName>
        <fullName evidence="8">MFS transporter</fullName>
    </submittedName>
</protein>
<keyword evidence="4 6" id="KW-0472">Membrane</keyword>
<dbReference type="InterPro" id="IPR005829">
    <property type="entry name" value="Sugar_transporter_CS"/>
</dbReference>
<gene>
    <name evidence="8" type="ORF">DZF97_10815</name>
    <name evidence="9" type="ORF">LIV34_000993</name>
</gene>
<reference evidence="9" key="2">
    <citation type="submission" date="2021-11" db="EMBL/GenBank/DDBJ databases">
        <authorList>
            <person name="Li G."/>
            <person name="Jia Q."/>
            <person name="Yang F."/>
            <person name="Zhang C."/>
            <person name="Singh A."/>
            <person name="Lorenz A.J."/>
            <person name="Jackson-Ziems T."/>
            <person name="Vidaver A."/>
            <person name="Alfano J.R."/>
        </authorList>
    </citation>
    <scope>NUCLEOTIDE SEQUENCE</scope>
    <source>
        <strain evidence="9">CNK-2</strain>
    </source>
</reference>
<dbReference type="PROSITE" id="PS50850">
    <property type="entry name" value="MFS"/>
    <property type="match status" value="1"/>
</dbReference>
<evidence type="ECO:0000256" key="4">
    <source>
        <dbReference type="ARBA" id="ARBA00023136"/>
    </source>
</evidence>
<sequence>MLPSCRSTDEGGWEPGGEVADAVRDQQTEGASRARSQAPDGARPPGSRRAEIGMPIALLGLFVALLPPIIVSLALKVAEVAPDSTAGTLSLVLGLGALVALVVNPLAGRLSDRTPGRFGMRRPWIFGGVVLGYGALYLLTQATTVLALVGAWMLVRGCFNAAIAALIAVMADSARPRNRGRVAAAVGVAQNGSLVVGTFIVQLFTTTTQQVLVPGAIGVIVVVAFALVFRDRVLTERPTARLGVREVLGSFVFDPRRNPDFGWAWLMRFLLTAGAVTATNYLAFYLIDDLGVAQDDVANAVFVATLFTVIGVVSTTFVAGWLSDRLGRRKVFVAAAALVAVVGLVILALAPTLAVVYVAQLVIGAGIGSFYAVDLALITDVLPSDADNGKDLGVVNIAQALPQSLVPTAASGVVAVAGYPGLFLAGAAAGLLGAVAAFRVKGVR</sequence>
<feature type="transmembrane region" description="Helical" evidence="6">
    <location>
        <begin position="265"/>
        <end position="287"/>
    </location>
</feature>
<evidence type="ECO:0000256" key="5">
    <source>
        <dbReference type="SAM" id="MobiDB-lite"/>
    </source>
</evidence>
<feature type="transmembrane region" description="Helical" evidence="6">
    <location>
        <begin position="84"/>
        <end position="103"/>
    </location>
</feature>
<dbReference type="PANTHER" id="PTHR23528">
    <property type="match status" value="1"/>
</dbReference>
<dbReference type="InterPro" id="IPR036259">
    <property type="entry name" value="MFS_trans_sf"/>
</dbReference>
<evidence type="ECO:0000313" key="9">
    <source>
        <dbReference type="EMBL" id="UQB05898.1"/>
    </source>
</evidence>
<evidence type="ECO:0000313" key="11">
    <source>
        <dbReference type="Proteomes" id="UP001056208"/>
    </source>
</evidence>
<evidence type="ECO:0000256" key="6">
    <source>
        <dbReference type="SAM" id="Phobius"/>
    </source>
</evidence>
<feature type="transmembrane region" description="Helical" evidence="6">
    <location>
        <begin position="211"/>
        <end position="229"/>
    </location>
</feature>
<keyword evidence="3 6" id="KW-1133">Transmembrane helix</keyword>
<feature type="transmembrane region" description="Helical" evidence="6">
    <location>
        <begin position="146"/>
        <end position="170"/>
    </location>
</feature>
<organism evidence="8 10">
    <name type="scientific">Clavibacter nebraskensis</name>
    <dbReference type="NCBI Taxonomy" id="31963"/>
    <lineage>
        <taxon>Bacteria</taxon>
        <taxon>Bacillati</taxon>
        <taxon>Actinomycetota</taxon>
        <taxon>Actinomycetes</taxon>
        <taxon>Micrococcales</taxon>
        <taxon>Microbacteriaceae</taxon>
        <taxon>Clavibacter</taxon>
    </lineage>
</organism>
<keyword evidence="2 6" id="KW-0812">Transmembrane</keyword>
<feature type="domain" description="Major facilitator superfamily (MFS) profile" evidence="7">
    <location>
        <begin position="260"/>
        <end position="444"/>
    </location>
</feature>
<proteinExistence type="predicted"/>
<name>A0A399PR16_9MICO</name>
<feature type="transmembrane region" description="Helical" evidence="6">
    <location>
        <begin position="56"/>
        <end position="78"/>
    </location>
</feature>
<reference evidence="8 10" key="1">
    <citation type="submission" date="2018-08" db="EMBL/GenBank/DDBJ databases">
        <title>Genome Sequence of Clavibacter michiganensis Subspecies type strains, and the Atypical Peach-Colored Strains Isolated from Tomato.</title>
        <authorList>
            <person name="Osdaghi E."/>
            <person name="Portier P."/>
            <person name="Briand M."/>
            <person name="Jacques M.-A."/>
        </authorList>
    </citation>
    <scope>NUCLEOTIDE SEQUENCE [LARGE SCALE GENOMIC DNA]</scope>
    <source>
        <strain evidence="8 10">CFBP 7577</strain>
    </source>
</reference>
<feature type="transmembrane region" description="Helical" evidence="6">
    <location>
        <begin position="124"/>
        <end position="140"/>
    </location>
</feature>
<dbReference type="GO" id="GO:0022857">
    <property type="term" value="F:transmembrane transporter activity"/>
    <property type="evidence" value="ECO:0007669"/>
    <property type="project" value="InterPro"/>
</dbReference>
<dbReference type="SUPFAM" id="SSF103473">
    <property type="entry name" value="MFS general substrate transporter"/>
    <property type="match status" value="1"/>
</dbReference>
<dbReference type="EMBL" id="QWED01000339">
    <property type="protein sequence ID" value="RIJ08898.1"/>
    <property type="molecule type" value="Genomic_DNA"/>
</dbReference>
<accession>A0A399PR16</accession>
<dbReference type="Proteomes" id="UP000265361">
    <property type="component" value="Unassembled WGS sequence"/>
</dbReference>
<evidence type="ECO:0000256" key="1">
    <source>
        <dbReference type="ARBA" id="ARBA00004651"/>
    </source>
</evidence>
<keyword evidence="11" id="KW-1185">Reference proteome</keyword>
<dbReference type="Gene3D" id="1.20.1250.20">
    <property type="entry name" value="MFS general substrate transporter like domains"/>
    <property type="match status" value="2"/>
</dbReference>
<dbReference type="Proteomes" id="UP001056208">
    <property type="component" value="Chromosome"/>
</dbReference>
<dbReference type="Pfam" id="PF13347">
    <property type="entry name" value="MFS_2"/>
    <property type="match status" value="1"/>
</dbReference>
<evidence type="ECO:0000256" key="3">
    <source>
        <dbReference type="ARBA" id="ARBA00022989"/>
    </source>
</evidence>
<evidence type="ECO:0000256" key="2">
    <source>
        <dbReference type="ARBA" id="ARBA00022692"/>
    </source>
</evidence>
<dbReference type="GO" id="GO:0005886">
    <property type="term" value="C:plasma membrane"/>
    <property type="evidence" value="ECO:0007669"/>
    <property type="project" value="UniProtKB-SubCell"/>
</dbReference>